<evidence type="ECO:0000256" key="1">
    <source>
        <dbReference type="SAM" id="MobiDB-lite"/>
    </source>
</evidence>
<feature type="compositionally biased region" description="Basic and acidic residues" evidence="1">
    <location>
        <begin position="21"/>
        <end position="65"/>
    </location>
</feature>
<evidence type="ECO:0000313" key="2">
    <source>
        <dbReference type="EMBL" id="PST81909.1"/>
    </source>
</evidence>
<dbReference type="OrthoDB" id="771036at2"/>
<accession>A0A2T3HHJ1</accession>
<feature type="region of interest" description="Disordered" evidence="1">
    <location>
        <begin position="1"/>
        <end position="71"/>
    </location>
</feature>
<organism evidence="2 3">
    <name type="scientific">Pedobacter yulinensis</name>
    <dbReference type="NCBI Taxonomy" id="2126353"/>
    <lineage>
        <taxon>Bacteria</taxon>
        <taxon>Pseudomonadati</taxon>
        <taxon>Bacteroidota</taxon>
        <taxon>Sphingobacteriia</taxon>
        <taxon>Sphingobacteriales</taxon>
        <taxon>Sphingobacteriaceae</taxon>
        <taxon>Pedobacter</taxon>
    </lineage>
</organism>
<dbReference type="EMBL" id="PYLS01000007">
    <property type="protein sequence ID" value="PST81909.1"/>
    <property type="molecule type" value="Genomic_DNA"/>
</dbReference>
<feature type="compositionally biased region" description="Basic and acidic residues" evidence="1">
    <location>
        <begin position="1"/>
        <end position="10"/>
    </location>
</feature>
<name>A0A2T3HHJ1_9SPHI</name>
<gene>
    <name evidence="2" type="ORF">C7T94_17090</name>
</gene>
<dbReference type="Proteomes" id="UP000240912">
    <property type="component" value="Unassembled WGS sequence"/>
</dbReference>
<dbReference type="RefSeq" id="WP_107216933.1">
    <property type="nucleotide sequence ID" value="NZ_KZ686271.1"/>
</dbReference>
<dbReference type="AlphaFoldDB" id="A0A2T3HHJ1"/>
<protein>
    <submittedName>
        <fullName evidence="2">Uncharacterized protein</fullName>
    </submittedName>
</protein>
<evidence type="ECO:0000313" key="3">
    <source>
        <dbReference type="Proteomes" id="UP000240912"/>
    </source>
</evidence>
<keyword evidence="3" id="KW-1185">Reference proteome</keyword>
<proteinExistence type="predicted"/>
<sequence>MNKEAKKTTDKPGSNFEEIVPEGKVDKGDKVVKKPEDKDYDGKEPKFDSSAKSHERGEQPVDPIKKAPKKP</sequence>
<comment type="caution">
    <text evidence="2">The sequence shown here is derived from an EMBL/GenBank/DDBJ whole genome shotgun (WGS) entry which is preliminary data.</text>
</comment>
<reference evidence="2 3" key="1">
    <citation type="submission" date="2018-03" db="EMBL/GenBank/DDBJ databases">
        <authorList>
            <person name="Keele B.F."/>
        </authorList>
    </citation>
    <scope>NUCLEOTIDE SEQUENCE [LARGE SCALE GENOMIC DNA]</scope>
    <source>
        <strain evidence="2 3">YL28-9</strain>
    </source>
</reference>